<dbReference type="GO" id="GO:0004553">
    <property type="term" value="F:hydrolase activity, hydrolyzing O-glycosyl compounds"/>
    <property type="evidence" value="ECO:0007669"/>
    <property type="project" value="InterPro"/>
</dbReference>
<name>A0A0A2MYG5_9FLAO</name>
<protein>
    <submittedName>
        <fullName evidence="4">Hydrolase</fullName>
    </submittedName>
</protein>
<comment type="caution">
    <text evidence="4">The sequence shown here is derived from an EMBL/GenBank/DDBJ whole genome shotgun (WGS) entry which is preliminary data.</text>
</comment>
<dbReference type="AlphaFoldDB" id="A0A0A2MYG5"/>
<accession>A0A0A2MYG5</accession>
<proteinExistence type="predicted"/>
<keyword evidence="1" id="KW-0732">Signal</keyword>
<dbReference type="CDD" id="cd09618">
    <property type="entry name" value="CBM9_like_2"/>
    <property type="match status" value="1"/>
</dbReference>
<feature type="domain" description="Carbohydrate-binding" evidence="2">
    <location>
        <begin position="48"/>
        <end position="202"/>
    </location>
</feature>
<dbReference type="STRING" id="1107311.Q767_06210"/>
<evidence type="ECO:0000259" key="3">
    <source>
        <dbReference type="Pfam" id="PF19313"/>
    </source>
</evidence>
<dbReference type="EMBL" id="JRLZ01000004">
    <property type="protein sequence ID" value="KGO96493.1"/>
    <property type="molecule type" value="Genomic_DNA"/>
</dbReference>
<keyword evidence="5" id="KW-1185">Reference proteome</keyword>
<dbReference type="InterPro" id="IPR045670">
    <property type="entry name" value="DUF5916"/>
</dbReference>
<organism evidence="4 5">
    <name type="scientific">Flavobacterium enshiense DK69</name>
    <dbReference type="NCBI Taxonomy" id="1107311"/>
    <lineage>
        <taxon>Bacteria</taxon>
        <taxon>Pseudomonadati</taxon>
        <taxon>Bacteroidota</taxon>
        <taxon>Flavobacteriia</taxon>
        <taxon>Flavobacteriales</taxon>
        <taxon>Flavobacteriaceae</taxon>
        <taxon>Flavobacterium</taxon>
    </lineage>
</organism>
<keyword evidence="4" id="KW-0378">Hydrolase</keyword>
<reference evidence="5" key="1">
    <citation type="submission" date="2013-09" db="EMBL/GenBank/DDBJ databases">
        <authorList>
            <person name="Zeng Z."/>
            <person name="Chen C."/>
        </authorList>
    </citation>
    <scope>NUCLEOTIDE SEQUENCE [LARGE SCALE GENOMIC DNA]</scope>
    <source>
        <strain evidence="5">DK69</strain>
    </source>
</reference>
<evidence type="ECO:0000313" key="4">
    <source>
        <dbReference type="EMBL" id="KGO96493.1"/>
    </source>
</evidence>
<dbReference type="PATRIC" id="fig|1107311.5.peg.2435"/>
<dbReference type="InterPro" id="IPR010502">
    <property type="entry name" value="Carb-bd_dom_fam9"/>
</dbReference>
<feature type="chain" id="PRO_5002003667" evidence="1">
    <location>
        <begin position="21"/>
        <end position="808"/>
    </location>
</feature>
<dbReference type="Pfam" id="PF19313">
    <property type="entry name" value="DUF5916"/>
    <property type="match status" value="1"/>
</dbReference>
<gene>
    <name evidence="4" type="ORF">Q767_06210</name>
</gene>
<sequence length="808" mass="92924">MMKLKLSILLSFICSSLVFSQDNPTNTTPANPEKKTLTALKIDQNVTIDGKLDEPFWNTAEKATDFIMFQPDNGKPELPEEKTIVRIAYDNEGIYVGAEMYQAKENLLKEITQRDNFGTSDHFGVFLNGYNDGQQDFRLIVSAAGTQMDCIATQETGEDYSWDAVWHSEVKQTDFGWIVEMKIPYAAIRFSSKDKQVWGLNLFREVRYKKQKYAWNKIDTNIGNILQQAGILNGIENIKPPIRLFFIPYASGYVNHNDEGTETTFKGGMDIKYGINDSFTLDAILVPDFGQTTFDNKILNLGPFEQQLNENRGFFTEGTDLFNKGSLFYSRRIGSEPSGDVTLGENEEVEKMPTTIDLLNALKISGRTSKGLGIGVLNAVTKETKATVVNTETGDRRSVVVEPLANYNVLVFDQRFRKNSSISFVNTNVMRDGSFKDANVSAVLFDLNTKANTYKLSGNFKYNHINDIEDKNGFNTNIYFAKTFGKYRFNGGANYVSKDYDINDLGINFTNNYHNTFANFSYRILNPTKLFNSFYLNANTSLEWQNDTGLVQNAWFSGSMNASNKRNDDFGIGIDLNPIITYDFYQPRTTGRYVYRPKSVGSYIYYSSNYNNPFAIDFNPYFYVYEQDKRNSYGFNLSPRYRFSDKFFLTYGLNIARDNDDKGYVDNTETDIIFANRNVTTIENSVGGKYGINSRMTFNLKVRYYWSYSEIKNYLTLLENGYYEPNTEYKENNNDNFKSWNYDLSYVWWFAPGSQVSVLYRNNATHYEQRLNKNIIDNLAHTLQNDLNHTFSVSVKYFIDYNKAKNWL</sequence>
<dbReference type="GO" id="GO:0016052">
    <property type="term" value="P:carbohydrate catabolic process"/>
    <property type="evidence" value="ECO:0007669"/>
    <property type="project" value="InterPro"/>
</dbReference>
<dbReference type="Proteomes" id="UP000030149">
    <property type="component" value="Unassembled WGS sequence"/>
</dbReference>
<reference evidence="4 5" key="2">
    <citation type="journal article" date="2015" name="Stand. Genomic Sci.">
        <title>High quality draft genomic sequence of Flavobacterium enshiense DK69(T) and comparison among Flavobacterium genomes.</title>
        <authorList>
            <person name="Zeng Z."/>
            <person name="Chen C."/>
            <person name="Du H."/>
            <person name="Wang G."/>
            <person name="Li M."/>
        </authorList>
    </citation>
    <scope>NUCLEOTIDE SEQUENCE [LARGE SCALE GENOMIC DNA]</scope>
    <source>
        <strain evidence="4 5">DK69</strain>
    </source>
</reference>
<dbReference type="eggNOG" id="COG2091">
    <property type="taxonomic scope" value="Bacteria"/>
</dbReference>
<feature type="signal peptide" evidence="1">
    <location>
        <begin position="1"/>
        <end position="20"/>
    </location>
</feature>
<feature type="domain" description="DUF5916" evidence="3">
    <location>
        <begin position="240"/>
        <end position="808"/>
    </location>
</feature>
<dbReference type="GO" id="GO:0030246">
    <property type="term" value="F:carbohydrate binding"/>
    <property type="evidence" value="ECO:0007669"/>
    <property type="project" value="InterPro"/>
</dbReference>
<evidence type="ECO:0000313" key="5">
    <source>
        <dbReference type="Proteomes" id="UP000030149"/>
    </source>
</evidence>
<dbReference type="Pfam" id="PF06452">
    <property type="entry name" value="CBM9_1"/>
    <property type="match status" value="1"/>
</dbReference>
<dbReference type="SUPFAM" id="SSF49344">
    <property type="entry name" value="CBD9-like"/>
    <property type="match status" value="1"/>
</dbReference>
<dbReference type="Gene3D" id="2.60.40.1190">
    <property type="match status" value="1"/>
</dbReference>
<evidence type="ECO:0000259" key="2">
    <source>
        <dbReference type="Pfam" id="PF06452"/>
    </source>
</evidence>
<evidence type="ECO:0000256" key="1">
    <source>
        <dbReference type="SAM" id="SignalP"/>
    </source>
</evidence>